<dbReference type="OrthoDB" id="63379at2759"/>
<comment type="caution">
    <text evidence="2">The sequence shown here is derived from an EMBL/GenBank/DDBJ whole genome shotgun (WGS) entry which is preliminary data.</text>
</comment>
<evidence type="ECO:0000313" key="3">
    <source>
        <dbReference type="Proteomes" id="UP000653305"/>
    </source>
</evidence>
<evidence type="ECO:0000259" key="1">
    <source>
        <dbReference type="Pfam" id="PF12937"/>
    </source>
</evidence>
<dbReference type="InterPro" id="IPR036047">
    <property type="entry name" value="F-box-like_dom_sf"/>
</dbReference>
<feature type="domain" description="F-box" evidence="1">
    <location>
        <begin position="3"/>
        <end position="40"/>
    </location>
</feature>
<gene>
    <name evidence="2" type="ORF">PHJA_001448900</name>
</gene>
<dbReference type="PANTHER" id="PTHR39741">
    <property type="entry name" value="F-BOX DOMAIN CONTAINING PROTEIN, EXPRESSED"/>
    <property type="match status" value="1"/>
</dbReference>
<dbReference type="SUPFAM" id="SSF81383">
    <property type="entry name" value="F-box domain"/>
    <property type="match status" value="1"/>
</dbReference>
<dbReference type="PANTHER" id="PTHR39741:SF14">
    <property type="entry name" value="F-BOX DOMAIN-CONTAINING PROTEIN"/>
    <property type="match status" value="1"/>
</dbReference>
<dbReference type="Pfam" id="PF12937">
    <property type="entry name" value="F-box-like"/>
    <property type="match status" value="1"/>
</dbReference>
<dbReference type="EMBL" id="BMAC01000299">
    <property type="protein sequence ID" value="GFP93046.1"/>
    <property type="molecule type" value="Genomic_DNA"/>
</dbReference>
<dbReference type="AlphaFoldDB" id="A0A830C1R7"/>
<sequence>MSVHIMSFLDDPSDLVRACAVSRFWREFVITNGLAKHLCVKTYPQFASIVDIVDESKLKKKSVGAENENASEREIRERDHKVYASLHWAILRANCPLRDCLQMAVSASSTDCLPDESVENTVGWTGKLTGQALYWSSKGQSDPTVPETLIYKMKPGIWVITEIDIKPFEAFFQPENLIYSAKSVRFRLGHLRPLSEIGSELGDLPLDEAADDKFRWTYTSPEFPMMQENRLQQFVLPEPVLCVEGYLQVELLGRVQRHETDGLFYLCVNHVRAMARLLYSAFDMEVLEPYGFKNLVLKHVPEDLAPLLESTPHHDFLYLQHSMDVAMSRQIDWDDDFMPGFETNAHDLLHSGFDDWGEMNGRFGF</sequence>
<dbReference type="Gene3D" id="1.20.1280.50">
    <property type="match status" value="1"/>
</dbReference>
<name>A0A830C1R7_9LAMI</name>
<dbReference type="InterPro" id="IPR001810">
    <property type="entry name" value="F-box_dom"/>
</dbReference>
<proteinExistence type="predicted"/>
<keyword evidence="3" id="KW-1185">Reference proteome</keyword>
<organism evidence="2 3">
    <name type="scientific">Phtheirospermum japonicum</name>
    <dbReference type="NCBI Taxonomy" id="374723"/>
    <lineage>
        <taxon>Eukaryota</taxon>
        <taxon>Viridiplantae</taxon>
        <taxon>Streptophyta</taxon>
        <taxon>Embryophyta</taxon>
        <taxon>Tracheophyta</taxon>
        <taxon>Spermatophyta</taxon>
        <taxon>Magnoliopsida</taxon>
        <taxon>eudicotyledons</taxon>
        <taxon>Gunneridae</taxon>
        <taxon>Pentapetalae</taxon>
        <taxon>asterids</taxon>
        <taxon>lamiids</taxon>
        <taxon>Lamiales</taxon>
        <taxon>Orobanchaceae</taxon>
        <taxon>Orobanchaceae incertae sedis</taxon>
        <taxon>Phtheirospermum</taxon>
    </lineage>
</organism>
<dbReference type="Proteomes" id="UP000653305">
    <property type="component" value="Unassembled WGS sequence"/>
</dbReference>
<protein>
    <submittedName>
        <fullName evidence="2">F-box protein at4g00755</fullName>
    </submittedName>
</protein>
<evidence type="ECO:0000313" key="2">
    <source>
        <dbReference type="EMBL" id="GFP93046.1"/>
    </source>
</evidence>
<reference evidence="2" key="1">
    <citation type="submission" date="2020-07" db="EMBL/GenBank/DDBJ databases">
        <title>Ethylene signaling mediates host invasion by parasitic plants.</title>
        <authorList>
            <person name="Yoshida S."/>
        </authorList>
    </citation>
    <scope>NUCLEOTIDE SEQUENCE</scope>
    <source>
        <strain evidence="2">Okayama</strain>
    </source>
</reference>
<accession>A0A830C1R7</accession>
<dbReference type="InterPro" id="IPR055336">
    <property type="entry name" value="At4g00755-like"/>
</dbReference>